<dbReference type="PANTHER" id="PTHR42982:SF1">
    <property type="entry name" value="SEC-INDEPENDENT PROTEIN TRANSLOCASE PROTEIN TATA"/>
    <property type="match status" value="1"/>
</dbReference>
<proteinExistence type="inferred from homology"/>
<comment type="subunit">
    <text evidence="9">Forms a complex with TatC.</text>
</comment>
<gene>
    <name evidence="9" type="primary">tatA</name>
    <name evidence="11" type="ORF">dsat_0926</name>
</gene>
<dbReference type="EMBL" id="ATHI01000028">
    <property type="protein sequence ID" value="EPR31602.1"/>
    <property type="molecule type" value="Genomic_DNA"/>
</dbReference>
<evidence type="ECO:0000256" key="2">
    <source>
        <dbReference type="ARBA" id="ARBA00022448"/>
    </source>
</evidence>
<sequence>MIGGIGIWEMLIVLVIVLVIFGANKLPEIGGGMGKAIRNFRKATSEPDEIDVTPGKKTEKKSEEAEKKDS</sequence>
<keyword evidence="12" id="KW-1185">Reference proteome</keyword>
<dbReference type="InterPro" id="IPR003369">
    <property type="entry name" value="TatA/B/E"/>
</dbReference>
<evidence type="ECO:0000256" key="6">
    <source>
        <dbReference type="ARBA" id="ARBA00022989"/>
    </source>
</evidence>
<comment type="function">
    <text evidence="9">Part of the twin-arginine translocation (Tat) system that transports large folded proteins containing a characteristic twin-arginine motif in their signal peptide across membranes. TatA could form the protein-conducting channel of the Tat system.</text>
</comment>
<dbReference type="HAMAP" id="MF_00236">
    <property type="entry name" value="TatA_E"/>
    <property type="match status" value="1"/>
</dbReference>
<evidence type="ECO:0000313" key="12">
    <source>
        <dbReference type="Proteomes" id="UP000014975"/>
    </source>
</evidence>
<evidence type="ECO:0000256" key="9">
    <source>
        <dbReference type="HAMAP-Rule" id="MF_00236"/>
    </source>
</evidence>
<feature type="region of interest" description="Disordered" evidence="10">
    <location>
        <begin position="45"/>
        <end position="70"/>
    </location>
</feature>
<reference evidence="11 12" key="1">
    <citation type="journal article" date="2013" name="Genome Announc.">
        <title>Draft genome sequences for three mercury-methylating, sulfate-reducing bacteria.</title>
        <authorList>
            <person name="Brown S.D."/>
            <person name="Hurt R.A.Jr."/>
            <person name="Gilmour C.C."/>
            <person name="Elias D.A."/>
        </authorList>
    </citation>
    <scope>NUCLEOTIDE SEQUENCE [LARGE SCALE GENOMIC DNA]</scope>
    <source>
        <strain evidence="11 12">DSM 16529</strain>
    </source>
</reference>
<dbReference type="NCBIfam" id="TIGR01411">
    <property type="entry name" value="tatAE"/>
    <property type="match status" value="1"/>
</dbReference>
<dbReference type="GO" id="GO:0033281">
    <property type="term" value="C:TAT protein transport complex"/>
    <property type="evidence" value="ECO:0007669"/>
    <property type="project" value="UniProtKB-UniRule"/>
</dbReference>
<name>S7T3D4_9BACT</name>
<comment type="subcellular location">
    <subcellularLocation>
        <location evidence="1 9">Cell membrane</location>
        <topology evidence="1 9">Single-pass membrane protein</topology>
    </subcellularLocation>
</comment>
<comment type="similarity">
    <text evidence="9">Belongs to the TatA/E family.</text>
</comment>
<keyword evidence="6 9" id="KW-1133">Transmembrane helix</keyword>
<keyword evidence="8 9" id="KW-0472">Membrane</keyword>
<evidence type="ECO:0000256" key="10">
    <source>
        <dbReference type="SAM" id="MobiDB-lite"/>
    </source>
</evidence>
<keyword evidence="3 9" id="KW-1003">Cell membrane</keyword>
<dbReference type="Gene3D" id="1.20.5.3310">
    <property type="match status" value="1"/>
</dbReference>
<dbReference type="Pfam" id="PF02416">
    <property type="entry name" value="TatA_B_E"/>
    <property type="match status" value="1"/>
</dbReference>
<evidence type="ECO:0000256" key="1">
    <source>
        <dbReference type="ARBA" id="ARBA00004162"/>
    </source>
</evidence>
<dbReference type="STRING" id="1121439.dsat_0926"/>
<dbReference type="eggNOG" id="COG1826">
    <property type="taxonomic scope" value="Bacteria"/>
</dbReference>
<feature type="compositionally biased region" description="Basic and acidic residues" evidence="10">
    <location>
        <begin position="54"/>
        <end position="70"/>
    </location>
</feature>
<accession>S7T3D4</accession>
<evidence type="ECO:0000256" key="4">
    <source>
        <dbReference type="ARBA" id="ARBA00022692"/>
    </source>
</evidence>
<dbReference type="PATRIC" id="fig|1121439.3.peg.2294"/>
<keyword evidence="4 9" id="KW-0812">Transmembrane</keyword>
<dbReference type="AlphaFoldDB" id="S7T3D4"/>
<evidence type="ECO:0000256" key="3">
    <source>
        <dbReference type="ARBA" id="ARBA00022475"/>
    </source>
</evidence>
<dbReference type="RefSeq" id="WP_020887623.1">
    <property type="nucleotide sequence ID" value="NZ_ATHI01000028.1"/>
</dbReference>
<evidence type="ECO:0000256" key="5">
    <source>
        <dbReference type="ARBA" id="ARBA00022927"/>
    </source>
</evidence>
<dbReference type="InterPro" id="IPR006312">
    <property type="entry name" value="TatA/E"/>
</dbReference>
<keyword evidence="7 9" id="KW-0811">Translocation</keyword>
<comment type="caution">
    <text evidence="11">The sequence shown here is derived from an EMBL/GenBank/DDBJ whole genome shotgun (WGS) entry which is preliminary data.</text>
</comment>
<dbReference type="PANTHER" id="PTHR42982">
    <property type="entry name" value="SEC-INDEPENDENT PROTEIN TRANSLOCASE PROTEIN TATA"/>
    <property type="match status" value="1"/>
</dbReference>
<evidence type="ECO:0000313" key="11">
    <source>
        <dbReference type="EMBL" id="EPR31602.1"/>
    </source>
</evidence>
<evidence type="ECO:0000256" key="8">
    <source>
        <dbReference type="ARBA" id="ARBA00023136"/>
    </source>
</evidence>
<keyword evidence="2 9" id="KW-0813">Transport</keyword>
<dbReference type="GO" id="GO:0008320">
    <property type="term" value="F:protein transmembrane transporter activity"/>
    <property type="evidence" value="ECO:0007669"/>
    <property type="project" value="UniProtKB-UniRule"/>
</dbReference>
<feature type="transmembrane region" description="Helical" evidence="9">
    <location>
        <begin position="6"/>
        <end position="23"/>
    </location>
</feature>
<keyword evidence="5 9" id="KW-0653">Protein transport</keyword>
<evidence type="ECO:0000256" key="7">
    <source>
        <dbReference type="ARBA" id="ARBA00023010"/>
    </source>
</evidence>
<dbReference type="GO" id="GO:0043953">
    <property type="term" value="P:protein transport by the Tat complex"/>
    <property type="evidence" value="ECO:0007669"/>
    <property type="project" value="UniProtKB-UniRule"/>
</dbReference>
<dbReference type="Proteomes" id="UP000014975">
    <property type="component" value="Unassembled WGS sequence"/>
</dbReference>
<organism evidence="11 12">
    <name type="scientific">Alkalidesulfovibrio alkalitolerans DSM 16529</name>
    <dbReference type="NCBI Taxonomy" id="1121439"/>
    <lineage>
        <taxon>Bacteria</taxon>
        <taxon>Pseudomonadati</taxon>
        <taxon>Thermodesulfobacteriota</taxon>
        <taxon>Desulfovibrionia</taxon>
        <taxon>Desulfovibrionales</taxon>
        <taxon>Desulfovibrionaceae</taxon>
        <taxon>Alkalidesulfovibrio</taxon>
    </lineage>
</organism>
<protein>
    <recommendedName>
        <fullName evidence="9">Sec-independent protein translocase protein TatA</fullName>
    </recommendedName>
</protein>